<dbReference type="GO" id="GO:0034976">
    <property type="term" value="P:response to endoplasmic reticulum stress"/>
    <property type="evidence" value="ECO:0007669"/>
    <property type="project" value="TreeGrafter"/>
</dbReference>
<feature type="domain" description="Thioredoxin" evidence="2">
    <location>
        <begin position="104"/>
        <end position="233"/>
    </location>
</feature>
<dbReference type="InterPro" id="IPR036249">
    <property type="entry name" value="Thioredoxin-like_sf"/>
</dbReference>
<dbReference type="InterPro" id="IPR013766">
    <property type="entry name" value="Thioredoxin_domain"/>
</dbReference>
<dbReference type="GO" id="GO:0005788">
    <property type="term" value="C:endoplasmic reticulum lumen"/>
    <property type="evidence" value="ECO:0007669"/>
    <property type="project" value="TreeGrafter"/>
</dbReference>
<evidence type="ECO:0000313" key="3">
    <source>
        <dbReference type="EMBL" id="OQR90923.1"/>
    </source>
</evidence>
<proteinExistence type="predicted"/>
<organism evidence="3 4">
    <name type="scientific">Achlya hypogyna</name>
    <name type="common">Oomycete</name>
    <name type="synonym">Protoachlya hypogyna</name>
    <dbReference type="NCBI Taxonomy" id="1202772"/>
    <lineage>
        <taxon>Eukaryota</taxon>
        <taxon>Sar</taxon>
        <taxon>Stramenopiles</taxon>
        <taxon>Oomycota</taxon>
        <taxon>Saprolegniomycetes</taxon>
        <taxon>Saprolegniales</taxon>
        <taxon>Achlyaceae</taxon>
        <taxon>Achlya</taxon>
    </lineage>
</organism>
<dbReference type="Pfam" id="PF00085">
    <property type="entry name" value="Thioredoxin"/>
    <property type="match status" value="1"/>
</dbReference>
<sequence length="245" mass="27864">MGVLRFLHPYFLVNTLLVLSYIGARYKGFGNDSVLEREDYLDMTREQQMFVFLVGFAIVNYPNKSTIDAVISMVFLYGKGGVACLFYLLDTTLFAYYAVACLVTFVLLPYPKYAGPDEIVDLNPDSFERRLKADKGVNWIVYFYADWCEDCLHQDAMYANLSLKHASDTVKFGRVDVEKYPGLAKKFNIDTAATSTVQLPTMILFEDGVEAKRLPKLDENKKAVKTLLNNHGVELYFDLQGTKTE</sequence>
<keyword evidence="4" id="KW-1185">Reference proteome</keyword>
<dbReference type="PANTHER" id="PTHR45815">
    <property type="entry name" value="PROTEIN DISULFIDE-ISOMERASE A6"/>
    <property type="match status" value="1"/>
</dbReference>
<keyword evidence="1" id="KW-0812">Transmembrane</keyword>
<keyword evidence="1" id="KW-1133">Transmembrane helix</keyword>
<dbReference type="GO" id="GO:0015035">
    <property type="term" value="F:protein-disulfide reductase activity"/>
    <property type="evidence" value="ECO:0007669"/>
    <property type="project" value="TreeGrafter"/>
</dbReference>
<keyword evidence="1" id="KW-0472">Membrane</keyword>
<name>A0A1V9YZ34_ACHHY</name>
<dbReference type="PANTHER" id="PTHR45815:SF3">
    <property type="entry name" value="PROTEIN DISULFIDE-ISOMERASE A6"/>
    <property type="match status" value="1"/>
</dbReference>
<dbReference type="AlphaFoldDB" id="A0A1V9YZ34"/>
<dbReference type="Proteomes" id="UP000243579">
    <property type="component" value="Unassembled WGS sequence"/>
</dbReference>
<evidence type="ECO:0000259" key="2">
    <source>
        <dbReference type="PROSITE" id="PS51352"/>
    </source>
</evidence>
<dbReference type="Gene3D" id="3.40.30.10">
    <property type="entry name" value="Glutaredoxin"/>
    <property type="match status" value="1"/>
</dbReference>
<feature type="transmembrane region" description="Helical" evidence="1">
    <location>
        <begin position="94"/>
        <end position="110"/>
    </location>
</feature>
<dbReference type="PROSITE" id="PS51352">
    <property type="entry name" value="THIOREDOXIN_2"/>
    <property type="match status" value="1"/>
</dbReference>
<evidence type="ECO:0000256" key="1">
    <source>
        <dbReference type="SAM" id="Phobius"/>
    </source>
</evidence>
<dbReference type="OrthoDB" id="20229at2759"/>
<comment type="caution">
    <text evidence="3">The sequence shown here is derived from an EMBL/GenBank/DDBJ whole genome shotgun (WGS) entry which is preliminary data.</text>
</comment>
<feature type="transmembrane region" description="Helical" evidence="1">
    <location>
        <begin position="7"/>
        <end position="26"/>
    </location>
</feature>
<evidence type="ECO:0000313" key="4">
    <source>
        <dbReference type="Proteomes" id="UP000243579"/>
    </source>
</evidence>
<dbReference type="EMBL" id="JNBR01000567">
    <property type="protein sequence ID" value="OQR90923.1"/>
    <property type="molecule type" value="Genomic_DNA"/>
</dbReference>
<feature type="transmembrane region" description="Helical" evidence="1">
    <location>
        <begin position="46"/>
        <end position="62"/>
    </location>
</feature>
<dbReference type="SUPFAM" id="SSF52833">
    <property type="entry name" value="Thioredoxin-like"/>
    <property type="match status" value="1"/>
</dbReference>
<accession>A0A1V9YZ34</accession>
<protein>
    <recommendedName>
        <fullName evidence="2">Thioredoxin domain-containing protein</fullName>
    </recommendedName>
</protein>
<gene>
    <name evidence="3" type="ORF">ACHHYP_05133</name>
</gene>
<reference evidence="3 4" key="1">
    <citation type="journal article" date="2014" name="Genome Biol. Evol.">
        <title>The secreted proteins of Achlya hypogyna and Thraustotheca clavata identify the ancestral oomycete secretome and reveal gene acquisitions by horizontal gene transfer.</title>
        <authorList>
            <person name="Misner I."/>
            <person name="Blouin N."/>
            <person name="Leonard G."/>
            <person name="Richards T.A."/>
            <person name="Lane C.E."/>
        </authorList>
    </citation>
    <scope>NUCLEOTIDE SEQUENCE [LARGE SCALE GENOMIC DNA]</scope>
    <source>
        <strain evidence="3 4">ATCC 48635</strain>
    </source>
</reference>